<gene>
    <name evidence="1" type="ORF">SAMN05444169_1948</name>
</gene>
<dbReference type="PANTHER" id="PTHR48228">
    <property type="entry name" value="SUCCINYL-COA--D-CITRAMALATE COA-TRANSFERASE"/>
    <property type="match status" value="1"/>
</dbReference>
<dbReference type="InterPro" id="IPR023606">
    <property type="entry name" value="CoA-Trfase_III_dom_1_sf"/>
</dbReference>
<dbReference type="InterPro" id="IPR003673">
    <property type="entry name" value="CoA-Trfase_fam_III"/>
</dbReference>
<proteinExistence type="predicted"/>
<dbReference type="Proteomes" id="UP000190675">
    <property type="component" value="Chromosome I"/>
</dbReference>
<reference evidence="1 2" key="1">
    <citation type="submission" date="2016-11" db="EMBL/GenBank/DDBJ databases">
        <authorList>
            <person name="Jaros S."/>
            <person name="Januszkiewicz K."/>
            <person name="Wedrychowicz H."/>
        </authorList>
    </citation>
    <scope>NUCLEOTIDE SEQUENCE [LARGE SCALE GENOMIC DNA]</scope>
    <source>
        <strain evidence="1 2">GAS242</strain>
    </source>
</reference>
<dbReference type="PANTHER" id="PTHR48228:SF7">
    <property type="entry name" value="FATTY ACYL-COA TRANSFERASE RV3272-RELATED"/>
    <property type="match status" value="1"/>
</dbReference>
<dbReference type="AlphaFoldDB" id="A0A1M5J1P8"/>
<dbReference type="OrthoDB" id="7457784at2"/>
<name>A0A1M5J1P8_9BRAD</name>
<dbReference type="InterPro" id="IPR050509">
    <property type="entry name" value="CoA-transferase_III"/>
</dbReference>
<dbReference type="Gene3D" id="3.30.1540.10">
    <property type="entry name" value="formyl-coa transferase, domain 3"/>
    <property type="match status" value="1"/>
</dbReference>
<dbReference type="SUPFAM" id="SSF89796">
    <property type="entry name" value="CoA-transferase family III (CaiB/BaiF)"/>
    <property type="match status" value="1"/>
</dbReference>
<keyword evidence="1" id="KW-0808">Transferase</keyword>
<organism evidence="1 2">
    <name type="scientific">Bradyrhizobium erythrophlei</name>
    <dbReference type="NCBI Taxonomy" id="1437360"/>
    <lineage>
        <taxon>Bacteria</taxon>
        <taxon>Pseudomonadati</taxon>
        <taxon>Pseudomonadota</taxon>
        <taxon>Alphaproteobacteria</taxon>
        <taxon>Hyphomicrobiales</taxon>
        <taxon>Nitrobacteraceae</taxon>
        <taxon>Bradyrhizobium</taxon>
    </lineage>
</organism>
<protein>
    <submittedName>
        <fullName evidence="1">Crotonobetainyl-CoA:carnitine CoA-transferase CaiB</fullName>
    </submittedName>
</protein>
<sequence length="397" mass="43509">MSTQDLPLTGVRVVEMTHMVMGPTCGMVLAQLGAEVIKVEPPAGDKTRSLGGMGISFFPLFNRGKRSVVLDFEKPEDRETMDRLLAGADVFLENFRDGQLDKQGLGADELRRKYPDLIVCGHKGFLSGPYEHRPALDEVVQMMSGLAAMTGTVAKPQRVGSSANDIMGGMFGVISILAALYQKRGAKGANVAKGADIRIGLFENCLFLVAQHMVEYEMTGNKPRSMPEREHAWPIYDIFETEGGERIFIGVVTEGHWQSFCREFGMTEFLDDPALRTTTDRILARSRIIPRAAEVIKTWNSAELSARLDRLNICFSPINRPEDLFSDPHVLRPGGLVNNFNADGAPFRVPALPIEWNGTNIGEGLKVPALGADTASVRAELDEQEFSSTGKPAARLA</sequence>
<dbReference type="GO" id="GO:0016740">
    <property type="term" value="F:transferase activity"/>
    <property type="evidence" value="ECO:0007669"/>
    <property type="project" value="UniProtKB-KW"/>
</dbReference>
<dbReference type="Gene3D" id="3.40.50.10540">
    <property type="entry name" value="Crotonobetainyl-coa:carnitine coa-transferase, domain 1"/>
    <property type="match status" value="1"/>
</dbReference>
<evidence type="ECO:0000313" key="2">
    <source>
        <dbReference type="Proteomes" id="UP000190675"/>
    </source>
</evidence>
<dbReference type="EMBL" id="LT670818">
    <property type="protein sequence ID" value="SHG34504.1"/>
    <property type="molecule type" value="Genomic_DNA"/>
</dbReference>
<accession>A0A1M5J1P8</accession>
<evidence type="ECO:0000313" key="1">
    <source>
        <dbReference type="EMBL" id="SHG34504.1"/>
    </source>
</evidence>
<dbReference type="RefSeq" id="WP_079565786.1">
    <property type="nucleotide sequence ID" value="NZ_LT670818.1"/>
</dbReference>
<dbReference type="Pfam" id="PF02515">
    <property type="entry name" value="CoA_transf_3"/>
    <property type="match status" value="1"/>
</dbReference>
<dbReference type="InterPro" id="IPR044855">
    <property type="entry name" value="CoA-Trfase_III_dom3_sf"/>
</dbReference>